<evidence type="ECO:0000256" key="3">
    <source>
        <dbReference type="ARBA" id="ARBA00034247"/>
    </source>
</evidence>
<dbReference type="NCBIfam" id="TIGR00229">
    <property type="entry name" value="sensory_box"/>
    <property type="match status" value="1"/>
</dbReference>
<reference evidence="6 7" key="1">
    <citation type="journal article" date="2008" name="ISME J.">
        <title>Comparative genomics of two ecotypes of the marine planktonic copiotroph Alteromonas macleodii suggests alternative lifestyles associated with different kinds of particulate organic matter.</title>
        <authorList>
            <person name="Ivars-Martinez E."/>
            <person name="Martin-Cuadrado A.B."/>
            <person name="D'Auria G."/>
            <person name="Mira A."/>
            <person name="Ferriera S."/>
            <person name="Johnson J."/>
            <person name="Friedman R."/>
            <person name="Rodriguez-Valera F."/>
        </authorList>
    </citation>
    <scope>NUCLEOTIDE SEQUENCE [LARGE SCALE GENOMIC DNA]</scope>
    <source>
        <strain evidence="7">DSM 17117 / CIP 110805 / LMG 28347 / Deep ecotype</strain>
    </source>
</reference>
<protein>
    <recommendedName>
        <fullName evidence="2">diguanylate cyclase</fullName>
        <ecNumber evidence="2">2.7.7.65</ecNumber>
    </recommendedName>
</protein>
<comment type="catalytic activity">
    <reaction evidence="3">
        <text>2 GTP = 3',3'-c-di-GMP + 2 diphosphate</text>
        <dbReference type="Rhea" id="RHEA:24898"/>
        <dbReference type="ChEBI" id="CHEBI:33019"/>
        <dbReference type="ChEBI" id="CHEBI:37565"/>
        <dbReference type="ChEBI" id="CHEBI:58805"/>
        <dbReference type="EC" id="2.7.7.65"/>
    </reaction>
</comment>
<dbReference type="Gene3D" id="3.30.70.270">
    <property type="match status" value="1"/>
</dbReference>
<dbReference type="CDD" id="cd00130">
    <property type="entry name" value="PAS"/>
    <property type="match status" value="1"/>
</dbReference>
<dbReference type="InterPro" id="IPR000160">
    <property type="entry name" value="GGDEF_dom"/>
</dbReference>
<feature type="domain" description="PAS" evidence="4">
    <location>
        <begin position="34"/>
        <end position="88"/>
    </location>
</feature>
<dbReference type="EMBL" id="CP001103">
    <property type="protein sequence ID" value="AEA98798.2"/>
    <property type="molecule type" value="Genomic_DNA"/>
</dbReference>
<dbReference type="InterPro" id="IPR050469">
    <property type="entry name" value="Diguanylate_Cyclase"/>
</dbReference>
<dbReference type="InterPro" id="IPR000014">
    <property type="entry name" value="PAS"/>
</dbReference>
<dbReference type="SMART" id="SM00091">
    <property type="entry name" value="PAS"/>
    <property type="match status" value="1"/>
</dbReference>
<dbReference type="EC" id="2.7.7.65" evidence="2"/>
<dbReference type="InterPro" id="IPR043128">
    <property type="entry name" value="Rev_trsase/Diguanyl_cyclase"/>
</dbReference>
<dbReference type="Proteomes" id="UP000001870">
    <property type="component" value="Chromosome"/>
</dbReference>
<dbReference type="SUPFAM" id="SSF55785">
    <property type="entry name" value="PYP-like sensor domain (PAS domain)"/>
    <property type="match status" value="1"/>
</dbReference>
<evidence type="ECO:0000313" key="6">
    <source>
        <dbReference type="EMBL" id="AEA98798.2"/>
    </source>
</evidence>
<dbReference type="GO" id="GO:0005886">
    <property type="term" value="C:plasma membrane"/>
    <property type="evidence" value="ECO:0007669"/>
    <property type="project" value="TreeGrafter"/>
</dbReference>
<evidence type="ECO:0000259" key="5">
    <source>
        <dbReference type="PROSITE" id="PS50887"/>
    </source>
</evidence>
<dbReference type="AlphaFoldDB" id="F2G9H8"/>
<comment type="cofactor">
    <cofactor evidence="1">
        <name>Mg(2+)</name>
        <dbReference type="ChEBI" id="CHEBI:18420"/>
    </cofactor>
</comment>
<dbReference type="PROSITE" id="PS50112">
    <property type="entry name" value="PAS"/>
    <property type="match status" value="1"/>
</dbReference>
<dbReference type="FunFam" id="3.30.70.270:FF:000001">
    <property type="entry name" value="Diguanylate cyclase domain protein"/>
    <property type="match status" value="1"/>
</dbReference>
<dbReference type="Gene3D" id="3.30.450.20">
    <property type="entry name" value="PAS domain"/>
    <property type="match status" value="1"/>
</dbReference>
<dbReference type="HOGENOM" id="CLU_000445_11_4_6"/>
<reference evidence="6 7" key="2">
    <citation type="journal article" date="2015" name="Antonie Van Leeuwenhoek">
        <title>Ecophysiological diversity of a novel member of the genus Alteromonas, and description of Alteromonas mediterranea sp. nov.</title>
        <authorList>
            <person name="Ivanova E.P."/>
            <person name="Lopez-Perez M."/>
            <person name="Zabalos M."/>
            <person name="Nguyen S.H."/>
            <person name="Webb H.K."/>
            <person name="Ryan J."/>
            <person name="Lagutin K."/>
            <person name="Vyssotski M."/>
            <person name="Crawford R.J."/>
            <person name="Rodriguez-Valera F."/>
        </authorList>
    </citation>
    <scope>NUCLEOTIDE SEQUENCE [LARGE SCALE GENOMIC DNA]</scope>
    <source>
        <strain evidence="7">DSM 17117 / CIP 110805 / LMG 28347 / Deep ecotype</strain>
    </source>
</reference>
<dbReference type="KEGG" id="amc:MADE_1013320"/>
<dbReference type="GO" id="GO:0043709">
    <property type="term" value="P:cell adhesion involved in single-species biofilm formation"/>
    <property type="evidence" value="ECO:0007669"/>
    <property type="project" value="TreeGrafter"/>
</dbReference>
<feature type="domain" description="GGDEF" evidence="5">
    <location>
        <begin position="198"/>
        <end position="333"/>
    </location>
</feature>
<dbReference type="InterPro" id="IPR029787">
    <property type="entry name" value="Nucleotide_cyclase"/>
</dbReference>
<dbReference type="SUPFAM" id="SSF55073">
    <property type="entry name" value="Nucleotide cyclase"/>
    <property type="match status" value="1"/>
</dbReference>
<evidence type="ECO:0000313" key="7">
    <source>
        <dbReference type="Proteomes" id="UP000001870"/>
    </source>
</evidence>
<evidence type="ECO:0000259" key="4">
    <source>
        <dbReference type="PROSITE" id="PS50112"/>
    </source>
</evidence>
<accession>F2G9H8</accession>
<name>F2G9H8_ALTMD</name>
<dbReference type="InterPro" id="IPR059127">
    <property type="entry name" value="Diguanyl_cycl_sensor_dom"/>
</dbReference>
<dbReference type="PANTHER" id="PTHR45138">
    <property type="entry name" value="REGULATORY COMPONENTS OF SENSORY TRANSDUCTION SYSTEM"/>
    <property type="match status" value="1"/>
</dbReference>
<dbReference type="InterPro" id="IPR035965">
    <property type="entry name" value="PAS-like_dom_sf"/>
</dbReference>
<dbReference type="NCBIfam" id="TIGR00254">
    <property type="entry name" value="GGDEF"/>
    <property type="match status" value="1"/>
</dbReference>
<gene>
    <name evidence="6" type="ordered locus">MADE_1013320</name>
</gene>
<proteinExistence type="predicted"/>
<dbReference type="PANTHER" id="PTHR45138:SF9">
    <property type="entry name" value="DIGUANYLATE CYCLASE DGCM-RELATED"/>
    <property type="match status" value="1"/>
</dbReference>
<dbReference type="GO" id="GO:1902201">
    <property type="term" value="P:negative regulation of bacterial-type flagellum-dependent cell motility"/>
    <property type="evidence" value="ECO:0007669"/>
    <property type="project" value="TreeGrafter"/>
</dbReference>
<dbReference type="Pfam" id="PF00990">
    <property type="entry name" value="GGDEF"/>
    <property type="match status" value="1"/>
</dbReference>
<evidence type="ECO:0000256" key="2">
    <source>
        <dbReference type="ARBA" id="ARBA00012528"/>
    </source>
</evidence>
<dbReference type="CDD" id="cd01949">
    <property type="entry name" value="GGDEF"/>
    <property type="match status" value="1"/>
</dbReference>
<dbReference type="GO" id="GO:0052621">
    <property type="term" value="F:diguanylate cyclase activity"/>
    <property type="evidence" value="ECO:0007669"/>
    <property type="project" value="UniProtKB-EC"/>
</dbReference>
<sequence>MQINAYWRQLGMQSSMLSKNKTVNSPLKLFNFYKDSSLGRMINFINEAVIVVNANGTIEMVNANASALIGQTREVLLSENLLSFFSDDTGKVQSHVIQCLDSSESETIESPPFEVVIKQQNKPYHNVSVEISISSLPEELSANNSLFICILRDLTLHKAEYATLKKKAETDFLTGLANRHKFSDYLTRQWILCNSNNLPISLILIDIDHFKLFNDEYGHIAGDRCLKRIGDLLDLSMPNRDTLAARYGGEEFAIVLPNCSAQTAQLLAIRIKRHLAQLSSRHFVFSSNSRLTVSMGVATNENHRYESKESLLNAADTLLYQAKAQGRDQICYL</sequence>
<dbReference type="SMART" id="SM00267">
    <property type="entry name" value="GGDEF"/>
    <property type="match status" value="1"/>
</dbReference>
<evidence type="ECO:0000256" key="1">
    <source>
        <dbReference type="ARBA" id="ARBA00001946"/>
    </source>
</evidence>
<dbReference type="Pfam" id="PF24820">
    <property type="entry name" value="Diguanyl_cycl_sensor"/>
    <property type="match status" value="1"/>
</dbReference>
<keyword evidence="7" id="KW-1185">Reference proteome</keyword>
<organism evidence="6 7">
    <name type="scientific">Alteromonas mediterranea (strain DSM 17117 / CIP 110805 / LMG 28347 / Deep ecotype)</name>
    <dbReference type="NCBI Taxonomy" id="1774373"/>
    <lineage>
        <taxon>Bacteria</taxon>
        <taxon>Pseudomonadati</taxon>
        <taxon>Pseudomonadota</taxon>
        <taxon>Gammaproteobacteria</taxon>
        <taxon>Alteromonadales</taxon>
        <taxon>Alteromonadaceae</taxon>
        <taxon>Alteromonas/Salinimonas group</taxon>
        <taxon>Alteromonas</taxon>
    </lineage>
</organism>
<dbReference type="PROSITE" id="PS50887">
    <property type="entry name" value="GGDEF"/>
    <property type="match status" value="1"/>
</dbReference>